<dbReference type="RefSeq" id="XP_009174314.1">
    <property type="nucleotide sequence ID" value="XM_009176050.1"/>
</dbReference>
<dbReference type="Gene3D" id="3.40.50.1460">
    <property type="match status" value="1"/>
</dbReference>
<dbReference type="Proteomes" id="UP000054324">
    <property type="component" value="Unassembled WGS sequence"/>
</dbReference>
<dbReference type="GeneID" id="20324020"/>
<proteinExistence type="predicted"/>
<feature type="compositionally biased region" description="Basic and acidic residues" evidence="1">
    <location>
        <begin position="217"/>
        <end position="329"/>
    </location>
</feature>
<gene>
    <name evidence="3" type="ORF">T265_09852</name>
</gene>
<dbReference type="EMBL" id="KL596930">
    <property type="protein sequence ID" value="KER21934.1"/>
    <property type="molecule type" value="Genomic_DNA"/>
</dbReference>
<name>A0A075A3F3_OPIVI</name>
<dbReference type="STRING" id="6198.A0A075A3F3"/>
<evidence type="ECO:0000256" key="1">
    <source>
        <dbReference type="SAM" id="MobiDB-lite"/>
    </source>
</evidence>
<dbReference type="CTD" id="20324020"/>
<sequence length="394" mass="45336">MVRSRRRSHLVILVKQLSVKQLGCPCCPCPCPSNTCEDYRNQAEVLNTSQIVRANKIQAENKVTFAFDDIAKNIKTSFETTQTIRYKVQIVTTALCGLVQHRPYCIAGSRRCPQLLTDIQQQAVKELRCPRHRTQLLAKLSASECNDHIGFLSNEHQVDYSVEANHHWRQSDGKILTKVNENKRSIGYPSDQIRSDQIRSDQIRSDQIRSDQIRSDQIRSDQIRSDQIRSDQIRSDQIRSDQIRSDQIRSDQIRSDQIRSDQIRSDQIRSDQIRSDQIRSDQIRSDQIRSDQIRSDQIRSDQIRSDQIRSDQIRSDQIRSDQIRSDQIRSDQISSVQFRSDHIRSGRRAGPLALPGMSDPPAGPNRKLRQIDSVQFTPLLILNGSNNGIKGKMD</sequence>
<dbReference type="KEGG" id="ovi:T265_09852"/>
<dbReference type="PANTHER" id="PTHR17571">
    <property type="entry name" value="URINARY PROTEIN RUP /ACROSOMAL PROTEIN SP-10"/>
    <property type="match status" value="1"/>
</dbReference>
<organism evidence="3 4">
    <name type="scientific">Opisthorchis viverrini</name>
    <name type="common">Southeast Asian liver fluke</name>
    <dbReference type="NCBI Taxonomy" id="6198"/>
    <lineage>
        <taxon>Eukaryota</taxon>
        <taxon>Metazoa</taxon>
        <taxon>Spiralia</taxon>
        <taxon>Lophotrochozoa</taxon>
        <taxon>Platyhelminthes</taxon>
        <taxon>Trematoda</taxon>
        <taxon>Digenea</taxon>
        <taxon>Opisthorchiida</taxon>
        <taxon>Opisthorchiata</taxon>
        <taxon>Opisthorchiidae</taxon>
        <taxon>Opisthorchis</taxon>
    </lineage>
</organism>
<evidence type="ECO:0000256" key="2">
    <source>
        <dbReference type="SAM" id="SignalP"/>
    </source>
</evidence>
<dbReference type="AlphaFoldDB" id="A0A075A3F3"/>
<feature type="signal peptide" evidence="2">
    <location>
        <begin position="1"/>
        <end position="23"/>
    </location>
</feature>
<reference evidence="3 4" key="1">
    <citation type="submission" date="2013-11" db="EMBL/GenBank/DDBJ databases">
        <title>Opisthorchis viverrini - life in the bile duct.</title>
        <authorList>
            <person name="Young N.D."/>
            <person name="Nagarajan N."/>
            <person name="Lin S.J."/>
            <person name="Korhonen P.K."/>
            <person name="Jex A.R."/>
            <person name="Hall R.S."/>
            <person name="Safavi-Hemami H."/>
            <person name="Kaewkong W."/>
            <person name="Bertrand D."/>
            <person name="Gao S."/>
            <person name="Seet Q."/>
            <person name="Wongkham S."/>
            <person name="Teh B.T."/>
            <person name="Wongkham C."/>
            <person name="Intapan P.M."/>
            <person name="Maleewong W."/>
            <person name="Yang X."/>
            <person name="Hu M."/>
            <person name="Wang Z."/>
            <person name="Hofmann A."/>
            <person name="Sternberg P.W."/>
            <person name="Tan P."/>
            <person name="Wang J."/>
            <person name="Gasser R.B."/>
        </authorList>
    </citation>
    <scope>NUCLEOTIDE SEQUENCE [LARGE SCALE GENOMIC DNA]</scope>
</reference>
<feature type="chain" id="PRO_5001704488" evidence="2">
    <location>
        <begin position="24"/>
        <end position="394"/>
    </location>
</feature>
<feature type="region of interest" description="Disordered" evidence="1">
    <location>
        <begin position="217"/>
        <end position="367"/>
    </location>
</feature>
<evidence type="ECO:0000313" key="3">
    <source>
        <dbReference type="EMBL" id="KER21934.1"/>
    </source>
</evidence>
<accession>A0A075A3F3</accession>
<evidence type="ECO:0000313" key="4">
    <source>
        <dbReference type="Proteomes" id="UP000054324"/>
    </source>
</evidence>
<dbReference type="InterPro" id="IPR052671">
    <property type="entry name" value="Acrosomal_SP-10-like"/>
</dbReference>
<keyword evidence="4" id="KW-1185">Reference proteome</keyword>
<keyword evidence="2" id="KW-0732">Signal</keyword>
<dbReference type="PANTHER" id="PTHR17571:SF34">
    <property type="entry name" value="ACROSOMAL PROTEIN SP-10"/>
    <property type="match status" value="1"/>
</dbReference>
<protein>
    <submittedName>
        <fullName evidence="3">Uncharacterized protein</fullName>
    </submittedName>
</protein>
<dbReference type="OrthoDB" id="6161488at2759"/>